<organism evidence="1 2">
    <name type="scientific">Trifolium medium</name>
    <dbReference type="NCBI Taxonomy" id="97028"/>
    <lineage>
        <taxon>Eukaryota</taxon>
        <taxon>Viridiplantae</taxon>
        <taxon>Streptophyta</taxon>
        <taxon>Embryophyta</taxon>
        <taxon>Tracheophyta</taxon>
        <taxon>Spermatophyta</taxon>
        <taxon>Magnoliopsida</taxon>
        <taxon>eudicotyledons</taxon>
        <taxon>Gunneridae</taxon>
        <taxon>Pentapetalae</taxon>
        <taxon>rosids</taxon>
        <taxon>fabids</taxon>
        <taxon>Fabales</taxon>
        <taxon>Fabaceae</taxon>
        <taxon>Papilionoideae</taxon>
        <taxon>50 kb inversion clade</taxon>
        <taxon>NPAAA clade</taxon>
        <taxon>Hologalegina</taxon>
        <taxon>IRL clade</taxon>
        <taxon>Trifolieae</taxon>
        <taxon>Trifolium</taxon>
    </lineage>
</organism>
<feature type="non-terminal residue" evidence="1">
    <location>
        <position position="61"/>
    </location>
</feature>
<sequence length="61" mass="7171">MAYRDNQIVSIGGETQRIRFEELFEREMSLQIFPDNRAMTTLGISESVKYMINQLGWDNLN</sequence>
<evidence type="ECO:0000313" key="1">
    <source>
        <dbReference type="EMBL" id="MCI43985.1"/>
    </source>
</evidence>
<dbReference type="AlphaFoldDB" id="A0A392S7W3"/>
<dbReference type="Proteomes" id="UP000265520">
    <property type="component" value="Unassembled WGS sequence"/>
</dbReference>
<name>A0A392S7W3_9FABA</name>
<protein>
    <submittedName>
        <fullName evidence="1">Uncharacterized protein</fullName>
    </submittedName>
</protein>
<reference evidence="1 2" key="1">
    <citation type="journal article" date="2018" name="Front. Plant Sci.">
        <title>Red Clover (Trifolium pratense) and Zigzag Clover (T. medium) - A Picture of Genomic Similarities and Differences.</title>
        <authorList>
            <person name="Dluhosova J."/>
            <person name="Istvanek J."/>
            <person name="Nedelnik J."/>
            <person name="Repkova J."/>
        </authorList>
    </citation>
    <scope>NUCLEOTIDE SEQUENCE [LARGE SCALE GENOMIC DNA]</scope>
    <source>
        <strain evidence="2">cv. 10/8</strain>
        <tissue evidence="1">Leaf</tissue>
    </source>
</reference>
<evidence type="ECO:0000313" key="2">
    <source>
        <dbReference type="Proteomes" id="UP000265520"/>
    </source>
</evidence>
<dbReference type="EMBL" id="LXQA010324464">
    <property type="protein sequence ID" value="MCI43985.1"/>
    <property type="molecule type" value="Genomic_DNA"/>
</dbReference>
<keyword evidence="2" id="KW-1185">Reference proteome</keyword>
<accession>A0A392S7W3</accession>
<proteinExistence type="predicted"/>
<comment type="caution">
    <text evidence="1">The sequence shown here is derived from an EMBL/GenBank/DDBJ whole genome shotgun (WGS) entry which is preliminary data.</text>
</comment>